<dbReference type="GO" id="GO:0003700">
    <property type="term" value="F:DNA-binding transcription factor activity"/>
    <property type="evidence" value="ECO:0007669"/>
    <property type="project" value="InterPro"/>
</dbReference>
<keyword evidence="2" id="KW-0238">DNA-binding</keyword>
<dbReference type="GO" id="GO:0003677">
    <property type="term" value="F:DNA binding"/>
    <property type="evidence" value="ECO:0007669"/>
    <property type="project" value="UniProtKB-KW"/>
</dbReference>
<dbReference type="EMBL" id="WMZU01000026">
    <property type="protein sequence ID" value="MTS28404.1"/>
    <property type="molecule type" value="Genomic_DNA"/>
</dbReference>
<dbReference type="PANTHER" id="PTHR38445">
    <property type="entry name" value="HTH-TYPE TRANSCRIPTIONAL REPRESSOR YTRA"/>
    <property type="match status" value="1"/>
</dbReference>
<gene>
    <name evidence="5" type="ORF">GMD59_14065</name>
</gene>
<evidence type="ECO:0000256" key="2">
    <source>
        <dbReference type="ARBA" id="ARBA00023125"/>
    </source>
</evidence>
<dbReference type="AlphaFoldDB" id="A0A6L6LX65"/>
<dbReference type="InterPro" id="IPR000524">
    <property type="entry name" value="Tscrpt_reg_HTH_GntR"/>
</dbReference>
<evidence type="ECO:0000313" key="5">
    <source>
        <dbReference type="EMBL" id="MTS28404.1"/>
    </source>
</evidence>
<accession>A0A6L6LX65</accession>
<dbReference type="PANTHER" id="PTHR38445:SF10">
    <property type="entry name" value="GNTR-FAMILY TRANSCRIPTIONAL REGULATOR"/>
    <property type="match status" value="1"/>
</dbReference>
<evidence type="ECO:0000256" key="3">
    <source>
        <dbReference type="ARBA" id="ARBA00023163"/>
    </source>
</evidence>
<dbReference type="Gene3D" id="1.10.10.10">
    <property type="entry name" value="Winged helix-like DNA-binding domain superfamily/Winged helix DNA-binding domain"/>
    <property type="match status" value="1"/>
</dbReference>
<protein>
    <submittedName>
        <fullName evidence="5">GntR family transcriptional regulator</fullName>
    </submittedName>
</protein>
<dbReference type="SUPFAM" id="SSF46785">
    <property type="entry name" value="Winged helix' DNA-binding domain"/>
    <property type="match status" value="1"/>
</dbReference>
<comment type="caution">
    <text evidence="5">The sequence shown here is derived from an EMBL/GenBank/DDBJ whole genome shotgun (WGS) entry which is preliminary data.</text>
</comment>
<evidence type="ECO:0000259" key="4">
    <source>
        <dbReference type="PROSITE" id="PS50949"/>
    </source>
</evidence>
<dbReference type="InterPro" id="IPR036390">
    <property type="entry name" value="WH_DNA-bd_sf"/>
</dbReference>
<keyword evidence="1" id="KW-0805">Transcription regulation</keyword>
<evidence type="ECO:0000256" key="1">
    <source>
        <dbReference type="ARBA" id="ARBA00023015"/>
    </source>
</evidence>
<evidence type="ECO:0000313" key="6">
    <source>
        <dbReference type="Proteomes" id="UP000472755"/>
    </source>
</evidence>
<dbReference type="InterPro" id="IPR036388">
    <property type="entry name" value="WH-like_DNA-bd_sf"/>
</dbReference>
<name>A0A6L6LX65_9FIRM</name>
<dbReference type="CDD" id="cd07377">
    <property type="entry name" value="WHTH_GntR"/>
    <property type="match status" value="1"/>
</dbReference>
<dbReference type="PROSITE" id="PS50949">
    <property type="entry name" value="HTH_GNTR"/>
    <property type="match status" value="1"/>
</dbReference>
<proteinExistence type="predicted"/>
<organism evidence="5 6">
    <name type="scientific">Ruthenibacterium lactatiformans</name>
    <dbReference type="NCBI Taxonomy" id="1550024"/>
    <lineage>
        <taxon>Bacteria</taxon>
        <taxon>Bacillati</taxon>
        <taxon>Bacillota</taxon>
        <taxon>Clostridia</taxon>
        <taxon>Eubacteriales</taxon>
        <taxon>Oscillospiraceae</taxon>
        <taxon>Ruthenibacterium</taxon>
    </lineage>
</organism>
<keyword evidence="3" id="KW-0804">Transcription</keyword>
<sequence length="120" mass="13240">MNDSTSIYLQIAAMLEDNIVRDLLLEEEQAPSTNELAKAFSINPATAAKGLNLLVDEGILYKKRGIGMFVAAGSKQKIIQKRKDSFFETYVRSLVDEARTLAIGKEELMAMIEQAAADKT</sequence>
<feature type="domain" description="HTH gntR-type" evidence="4">
    <location>
        <begin position="5"/>
        <end position="73"/>
    </location>
</feature>
<dbReference type="SMART" id="SM00345">
    <property type="entry name" value="HTH_GNTR"/>
    <property type="match status" value="1"/>
</dbReference>
<reference evidence="5 6" key="1">
    <citation type="journal article" date="2019" name="Nat. Med.">
        <title>A library of human gut bacterial isolates paired with longitudinal multiomics data enables mechanistic microbiome research.</title>
        <authorList>
            <person name="Poyet M."/>
            <person name="Groussin M."/>
            <person name="Gibbons S.M."/>
            <person name="Avila-Pacheco J."/>
            <person name="Jiang X."/>
            <person name="Kearney S.M."/>
            <person name="Perrotta A.R."/>
            <person name="Berdy B."/>
            <person name="Zhao S."/>
            <person name="Lieberman T.D."/>
            <person name="Swanson P.K."/>
            <person name="Smith M."/>
            <person name="Roesemann S."/>
            <person name="Alexander J.E."/>
            <person name="Rich S.A."/>
            <person name="Livny J."/>
            <person name="Vlamakis H."/>
            <person name="Clish C."/>
            <person name="Bullock K."/>
            <person name="Deik A."/>
            <person name="Scott J."/>
            <person name="Pierce K.A."/>
            <person name="Xavier R.J."/>
            <person name="Alm E.J."/>
        </authorList>
    </citation>
    <scope>NUCLEOTIDE SEQUENCE [LARGE SCALE GENOMIC DNA]</scope>
    <source>
        <strain evidence="5 6">BIOML-A4</strain>
    </source>
</reference>
<dbReference type="Pfam" id="PF00392">
    <property type="entry name" value="GntR"/>
    <property type="match status" value="1"/>
</dbReference>
<dbReference type="Proteomes" id="UP000472755">
    <property type="component" value="Unassembled WGS sequence"/>
</dbReference>